<dbReference type="InterPro" id="IPR036020">
    <property type="entry name" value="WW_dom_sf"/>
</dbReference>
<evidence type="ECO:0000256" key="1">
    <source>
        <dbReference type="ARBA" id="ARBA00022679"/>
    </source>
</evidence>
<dbReference type="GO" id="GO:0061630">
    <property type="term" value="F:ubiquitin protein ligase activity"/>
    <property type="evidence" value="ECO:0007669"/>
    <property type="project" value="TreeGrafter"/>
</dbReference>
<dbReference type="InterPro" id="IPR050409">
    <property type="entry name" value="E3_ubiq-protein_ligase"/>
</dbReference>
<evidence type="ECO:0000313" key="4">
    <source>
        <dbReference type="WBParaSite" id="nRc.2.0.1.t30739-RA"/>
    </source>
</evidence>
<dbReference type="GO" id="GO:0006511">
    <property type="term" value="P:ubiquitin-dependent protein catabolic process"/>
    <property type="evidence" value="ECO:0007669"/>
    <property type="project" value="TreeGrafter"/>
</dbReference>
<dbReference type="PANTHER" id="PTHR11254">
    <property type="entry name" value="HECT DOMAIN UBIQUITIN-PROTEIN LIGASE"/>
    <property type="match status" value="1"/>
</dbReference>
<dbReference type="GO" id="GO:0005737">
    <property type="term" value="C:cytoplasm"/>
    <property type="evidence" value="ECO:0007669"/>
    <property type="project" value="TreeGrafter"/>
</dbReference>
<dbReference type="AlphaFoldDB" id="A0A915JXI9"/>
<dbReference type="Pfam" id="PF18436">
    <property type="entry name" value="HECW1_helix"/>
    <property type="match status" value="1"/>
</dbReference>
<reference evidence="4" key="1">
    <citation type="submission" date="2022-11" db="UniProtKB">
        <authorList>
            <consortium name="WormBaseParasite"/>
        </authorList>
    </citation>
    <scope>IDENTIFICATION</scope>
</reference>
<dbReference type="WBParaSite" id="nRc.2.0.1.t30739-RA">
    <property type="protein sequence ID" value="nRc.2.0.1.t30739-RA"/>
    <property type="gene ID" value="nRc.2.0.1.g30739"/>
</dbReference>
<proteinExistence type="predicted"/>
<organism evidence="3 4">
    <name type="scientific">Romanomermis culicivorax</name>
    <name type="common">Nematode worm</name>
    <dbReference type="NCBI Taxonomy" id="13658"/>
    <lineage>
        <taxon>Eukaryota</taxon>
        <taxon>Metazoa</taxon>
        <taxon>Ecdysozoa</taxon>
        <taxon>Nematoda</taxon>
        <taxon>Enoplea</taxon>
        <taxon>Dorylaimia</taxon>
        <taxon>Mermithida</taxon>
        <taxon>Mermithoidea</taxon>
        <taxon>Mermithidae</taxon>
        <taxon>Romanomermis</taxon>
    </lineage>
</organism>
<dbReference type="PANTHER" id="PTHR11254:SF320">
    <property type="entry name" value="HECT-TYPE E3 UBIQUITIN TRANSFERASE"/>
    <property type="match status" value="1"/>
</dbReference>
<dbReference type="CDD" id="cd00201">
    <property type="entry name" value="WW"/>
    <property type="match status" value="2"/>
</dbReference>
<dbReference type="Gene3D" id="2.20.70.10">
    <property type="match status" value="2"/>
</dbReference>
<protein>
    <submittedName>
        <fullName evidence="4">WW domain-containing protein</fullName>
    </submittedName>
</protein>
<accession>A0A915JXI9</accession>
<dbReference type="GO" id="GO:0048814">
    <property type="term" value="P:regulation of dendrite morphogenesis"/>
    <property type="evidence" value="ECO:0007669"/>
    <property type="project" value="TreeGrafter"/>
</dbReference>
<dbReference type="Gene3D" id="3.90.1750.10">
    <property type="entry name" value="Hect, E3 ligase catalytic domains"/>
    <property type="match status" value="1"/>
</dbReference>
<dbReference type="SUPFAM" id="SSF51045">
    <property type="entry name" value="WW domain"/>
    <property type="match status" value="2"/>
</dbReference>
<dbReference type="GO" id="GO:0016567">
    <property type="term" value="P:protein ubiquitination"/>
    <property type="evidence" value="ECO:0007669"/>
    <property type="project" value="TreeGrafter"/>
</dbReference>
<dbReference type="InterPro" id="IPR001202">
    <property type="entry name" value="WW_dom"/>
</dbReference>
<feature type="domain" description="WW" evidence="2">
    <location>
        <begin position="7"/>
        <end position="33"/>
    </location>
</feature>
<dbReference type="OMA" id="PMWEART"/>
<dbReference type="PROSITE" id="PS50020">
    <property type="entry name" value="WW_DOMAIN_2"/>
    <property type="match status" value="2"/>
</dbReference>
<evidence type="ECO:0000259" key="2">
    <source>
        <dbReference type="PROSITE" id="PS50020"/>
    </source>
</evidence>
<dbReference type="InterPro" id="IPR040524">
    <property type="entry name" value="HECW1_helix"/>
</dbReference>
<sequence>MMSRICEARIDAHGRIFYVDHLNKTTSWHRPKLFKQSVENVRKTDKTKRFKLFVTEKPLVPPLNDRMFPNGHPNSRRNGQQSPFYSGQILFLRFSLTMYKLQKAKEIYDNSQSVRHIIHRIRKDSDKFDRFQYNKDLVALLNEFADKTQGMPTDWELKVDVSGREFFIDHKFKRTTFIDPRLPKSFVFQRRHRAKSAPPADSEDRRTDFEQLTYNDKVVRFLRKPGSVEFIFSRLTHQYNQVKLKRKLETISKSGVHALKKYVNDVDLIMALSTCEEEILSDSTYLTEVEKSSSISKFSDFDLKLTDFYLRLGENGFGQGPEKIKLIIRRKHLLTDAFDSIMSLKKRDLQMSKLYINFDDEAGVQNLEKNHYLIYLLS</sequence>
<evidence type="ECO:0000313" key="3">
    <source>
        <dbReference type="Proteomes" id="UP000887565"/>
    </source>
</evidence>
<dbReference type="SMART" id="SM00456">
    <property type="entry name" value="WW"/>
    <property type="match status" value="2"/>
</dbReference>
<keyword evidence="3" id="KW-1185">Reference proteome</keyword>
<name>A0A915JXI9_ROMCU</name>
<dbReference type="Proteomes" id="UP000887565">
    <property type="component" value="Unplaced"/>
</dbReference>
<keyword evidence="1" id="KW-0808">Transferase</keyword>
<feature type="domain" description="WW" evidence="2">
    <location>
        <begin position="149"/>
        <end position="182"/>
    </location>
</feature>
<dbReference type="Pfam" id="PF00397">
    <property type="entry name" value="WW"/>
    <property type="match status" value="1"/>
</dbReference>
<dbReference type="PROSITE" id="PS01159">
    <property type="entry name" value="WW_DOMAIN_1"/>
    <property type="match status" value="1"/>
</dbReference>